<evidence type="ECO:0000313" key="2">
    <source>
        <dbReference type="EMBL" id="GCE11518.1"/>
    </source>
</evidence>
<dbReference type="RefSeq" id="WP_161975314.1">
    <property type="nucleotide sequence ID" value="NZ_BIFR01000001.1"/>
</dbReference>
<dbReference type="AlphaFoldDB" id="A0A401ZXD7"/>
<name>A0A401ZXD7_9CHLR</name>
<gene>
    <name evidence="2" type="ORF">KTT_13770</name>
</gene>
<accession>A0A401ZXD7</accession>
<sequence length="56" mass="6175">MRKQYLRWLLPIIALLVIATVIVLSPLVNSHAAGTTSPSVTPTSTPHVTPDVQWHF</sequence>
<evidence type="ECO:0000256" key="1">
    <source>
        <dbReference type="SAM" id="MobiDB-lite"/>
    </source>
</evidence>
<proteinExistence type="predicted"/>
<dbReference type="EMBL" id="BIFR01000001">
    <property type="protein sequence ID" value="GCE11518.1"/>
    <property type="molecule type" value="Genomic_DNA"/>
</dbReference>
<keyword evidence="3" id="KW-1185">Reference proteome</keyword>
<comment type="caution">
    <text evidence="2">The sequence shown here is derived from an EMBL/GenBank/DDBJ whole genome shotgun (WGS) entry which is preliminary data.</text>
</comment>
<feature type="region of interest" description="Disordered" evidence="1">
    <location>
        <begin position="31"/>
        <end position="56"/>
    </location>
</feature>
<feature type="compositionally biased region" description="Low complexity" evidence="1">
    <location>
        <begin position="35"/>
        <end position="56"/>
    </location>
</feature>
<reference evidence="3" key="1">
    <citation type="submission" date="2018-12" db="EMBL/GenBank/DDBJ databases">
        <title>Tengunoibacter tsumagoiensis gen. nov., sp. nov., Dictyobacter kobayashii sp. nov., D. alpinus sp. nov., and D. joshuensis sp. nov. and description of Dictyobacteraceae fam. nov. within the order Ktedonobacterales isolated from Tengu-no-mugimeshi.</title>
        <authorList>
            <person name="Wang C.M."/>
            <person name="Zheng Y."/>
            <person name="Sakai Y."/>
            <person name="Toyoda A."/>
            <person name="Minakuchi Y."/>
            <person name="Abe K."/>
            <person name="Yokota A."/>
            <person name="Yabe S."/>
        </authorList>
    </citation>
    <scope>NUCLEOTIDE SEQUENCE [LARGE SCALE GENOMIC DNA]</scope>
    <source>
        <strain evidence="3">Uno3</strain>
    </source>
</reference>
<dbReference type="Proteomes" id="UP000287352">
    <property type="component" value="Unassembled WGS sequence"/>
</dbReference>
<organism evidence="2 3">
    <name type="scientific">Tengunoibacter tsumagoiensis</name>
    <dbReference type="NCBI Taxonomy" id="2014871"/>
    <lineage>
        <taxon>Bacteria</taxon>
        <taxon>Bacillati</taxon>
        <taxon>Chloroflexota</taxon>
        <taxon>Ktedonobacteria</taxon>
        <taxon>Ktedonobacterales</taxon>
        <taxon>Dictyobacteraceae</taxon>
        <taxon>Tengunoibacter</taxon>
    </lineage>
</organism>
<evidence type="ECO:0000313" key="3">
    <source>
        <dbReference type="Proteomes" id="UP000287352"/>
    </source>
</evidence>
<protein>
    <submittedName>
        <fullName evidence="2">Uncharacterized protein</fullName>
    </submittedName>
</protein>